<organism evidence="1 2">
    <name type="scientific">Pseudomonas lundensis</name>
    <dbReference type="NCBI Taxonomy" id="86185"/>
    <lineage>
        <taxon>Bacteria</taxon>
        <taxon>Pseudomonadati</taxon>
        <taxon>Pseudomonadota</taxon>
        <taxon>Gammaproteobacteria</taxon>
        <taxon>Pseudomonadales</taxon>
        <taxon>Pseudomonadaceae</taxon>
        <taxon>Pseudomonas</taxon>
    </lineage>
</organism>
<evidence type="ECO:0000313" key="1">
    <source>
        <dbReference type="EMBL" id="SOB54738.1"/>
    </source>
</evidence>
<dbReference type="EMBL" id="OBKZ01000049">
    <property type="protein sequence ID" value="SOB54738.1"/>
    <property type="molecule type" value="Genomic_DNA"/>
</dbReference>
<protein>
    <submittedName>
        <fullName evidence="1">Uncharacterized protein</fullName>
    </submittedName>
</protein>
<name>A0AAX2HEC5_9PSED</name>
<reference evidence="1 2" key="1">
    <citation type="submission" date="2017-08" db="EMBL/GenBank/DDBJ databases">
        <authorList>
            <person name="Chaillou S."/>
        </authorList>
    </citation>
    <scope>NUCLEOTIDE SEQUENCE [LARGE SCALE GENOMIC DNA]</scope>
    <source>
        <strain evidence="1 2">MFPA15A1205</strain>
    </source>
</reference>
<dbReference type="AlphaFoldDB" id="A0AAX2HEC5"/>
<proteinExistence type="predicted"/>
<sequence length="91" mass="10513">MAGWPYDFTNLSASFLYQNSERLTFCCLQPNIGGDRSKNKKRNDTIQNRRTRIILIPNNANHDKGNHSQPLEEIEARALNFSLGSHQRRIL</sequence>
<evidence type="ECO:0000313" key="2">
    <source>
        <dbReference type="Proteomes" id="UP000219564"/>
    </source>
</evidence>
<dbReference type="Proteomes" id="UP000219564">
    <property type="component" value="Unassembled WGS sequence"/>
</dbReference>
<gene>
    <name evidence="1" type="ORF">PLUA15_530164</name>
</gene>
<accession>A0AAX2HEC5</accession>
<comment type="caution">
    <text evidence="1">The sequence shown here is derived from an EMBL/GenBank/DDBJ whole genome shotgun (WGS) entry which is preliminary data.</text>
</comment>